<name>A0ABP0TLK0_9BRYO</name>
<dbReference type="PANTHER" id="PTHR13144">
    <property type="entry name" value="TEX261 PROTEIN"/>
    <property type="match status" value="1"/>
</dbReference>
<comment type="subcellular location">
    <subcellularLocation>
        <location evidence="1">Membrane</location>
        <topology evidence="1">Multi-pass membrane protein</topology>
    </subcellularLocation>
</comment>
<accession>A0ABP0TLK0</accession>
<gene>
    <name evidence="8" type="ORF">CSSPTR1EN2_LOCUS4743</name>
</gene>
<dbReference type="PANTHER" id="PTHR13144:SF0">
    <property type="entry name" value="PROTEIN TEX261"/>
    <property type="match status" value="1"/>
</dbReference>
<feature type="transmembrane region" description="Helical" evidence="7">
    <location>
        <begin position="6"/>
        <end position="34"/>
    </location>
</feature>
<evidence type="ECO:0000256" key="4">
    <source>
        <dbReference type="ARBA" id="ARBA00022989"/>
    </source>
</evidence>
<evidence type="ECO:0000313" key="9">
    <source>
        <dbReference type="Proteomes" id="UP001497512"/>
    </source>
</evidence>
<evidence type="ECO:0000256" key="7">
    <source>
        <dbReference type="SAM" id="Phobius"/>
    </source>
</evidence>
<reference evidence="8" key="1">
    <citation type="submission" date="2024-02" db="EMBL/GenBank/DDBJ databases">
        <authorList>
            <consortium name="ELIXIR-Norway"/>
            <consortium name="Elixir Norway"/>
        </authorList>
    </citation>
    <scope>NUCLEOTIDE SEQUENCE</scope>
</reference>
<keyword evidence="5 7" id="KW-0472">Membrane</keyword>
<evidence type="ECO:0000256" key="5">
    <source>
        <dbReference type="ARBA" id="ARBA00023136"/>
    </source>
</evidence>
<keyword evidence="9" id="KW-1185">Reference proteome</keyword>
<evidence type="ECO:0000256" key="1">
    <source>
        <dbReference type="ARBA" id="ARBA00004141"/>
    </source>
</evidence>
<evidence type="ECO:0000256" key="2">
    <source>
        <dbReference type="ARBA" id="ARBA00008096"/>
    </source>
</evidence>
<feature type="transmembrane region" description="Helical" evidence="7">
    <location>
        <begin position="46"/>
        <end position="62"/>
    </location>
</feature>
<evidence type="ECO:0000313" key="8">
    <source>
        <dbReference type="EMBL" id="CAK9199051.1"/>
    </source>
</evidence>
<protein>
    <recommendedName>
        <fullName evidence="10">Protein TEX261</fullName>
    </recommendedName>
</protein>
<sequence>MPSMTAATLVVYAGAYIFLVFFAVCLATGLYYLAELVEEHTRLTRKIIRYIILSVIGIHALLLLVDHLPLICIAIGIAAHVLYYRLLKTFPYITLASTDFLASIGLLVSSHIVWIRFFMKDPRCAYVTVEWLVGFMLIVVWLTPFVFFISLAANESVLPGGVSGYEGFGNGTSGSGVSPQRGGEREPRNAQRRGRRTQGQLLGFFNFLRRKRDEVLPIVAQAIPATRKD</sequence>
<comment type="similarity">
    <text evidence="2">Belongs to the SVP26 family.</text>
</comment>
<feature type="region of interest" description="Disordered" evidence="6">
    <location>
        <begin position="171"/>
        <end position="194"/>
    </location>
</feature>
<evidence type="ECO:0000256" key="6">
    <source>
        <dbReference type="SAM" id="MobiDB-lite"/>
    </source>
</evidence>
<dbReference type="Pfam" id="PF04148">
    <property type="entry name" value="Erv26"/>
    <property type="match status" value="1"/>
</dbReference>
<dbReference type="EMBL" id="OZ019904">
    <property type="protein sequence ID" value="CAK9199051.1"/>
    <property type="molecule type" value="Genomic_DNA"/>
</dbReference>
<proteinExistence type="inferred from homology"/>
<keyword evidence="3 7" id="KW-0812">Transmembrane</keyword>
<dbReference type="Proteomes" id="UP001497512">
    <property type="component" value="Chromosome 12"/>
</dbReference>
<evidence type="ECO:0008006" key="10">
    <source>
        <dbReference type="Google" id="ProtNLM"/>
    </source>
</evidence>
<keyword evidence="4 7" id="KW-1133">Transmembrane helix</keyword>
<organism evidence="8 9">
    <name type="scientific">Sphagnum troendelagicum</name>
    <dbReference type="NCBI Taxonomy" id="128251"/>
    <lineage>
        <taxon>Eukaryota</taxon>
        <taxon>Viridiplantae</taxon>
        <taxon>Streptophyta</taxon>
        <taxon>Embryophyta</taxon>
        <taxon>Bryophyta</taxon>
        <taxon>Sphagnophytina</taxon>
        <taxon>Sphagnopsida</taxon>
        <taxon>Sphagnales</taxon>
        <taxon>Sphagnaceae</taxon>
        <taxon>Sphagnum</taxon>
    </lineage>
</organism>
<evidence type="ECO:0000256" key="3">
    <source>
        <dbReference type="ARBA" id="ARBA00022692"/>
    </source>
</evidence>
<feature type="transmembrane region" description="Helical" evidence="7">
    <location>
        <begin position="131"/>
        <end position="153"/>
    </location>
</feature>
<feature type="transmembrane region" description="Helical" evidence="7">
    <location>
        <begin position="99"/>
        <end position="119"/>
    </location>
</feature>
<dbReference type="InterPro" id="IPR007277">
    <property type="entry name" value="Svp26/Tex261"/>
</dbReference>